<dbReference type="OrthoDB" id="3230070at2759"/>
<dbReference type="Proteomes" id="UP000053593">
    <property type="component" value="Unassembled WGS sequence"/>
</dbReference>
<dbReference type="AlphaFoldDB" id="A0A0D0BMN3"/>
<name>A0A0D0BMN3_9AGAR</name>
<organism evidence="1 2">
    <name type="scientific">Collybiopsis luxurians FD-317 M1</name>
    <dbReference type="NCBI Taxonomy" id="944289"/>
    <lineage>
        <taxon>Eukaryota</taxon>
        <taxon>Fungi</taxon>
        <taxon>Dikarya</taxon>
        <taxon>Basidiomycota</taxon>
        <taxon>Agaricomycotina</taxon>
        <taxon>Agaricomycetes</taxon>
        <taxon>Agaricomycetidae</taxon>
        <taxon>Agaricales</taxon>
        <taxon>Marasmiineae</taxon>
        <taxon>Omphalotaceae</taxon>
        <taxon>Collybiopsis</taxon>
        <taxon>Collybiopsis luxurians</taxon>
    </lineage>
</organism>
<evidence type="ECO:0000313" key="2">
    <source>
        <dbReference type="Proteomes" id="UP000053593"/>
    </source>
</evidence>
<keyword evidence="2" id="KW-1185">Reference proteome</keyword>
<reference evidence="1 2" key="1">
    <citation type="submission" date="2014-04" db="EMBL/GenBank/DDBJ databases">
        <title>Evolutionary Origins and Diversification of the Mycorrhizal Mutualists.</title>
        <authorList>
            <consortium name="DOE Joint Genome Institute"/>
            <consortium name="Mycorrhizal Genomics Consortium"/>
            <person name="Kohler A."/>
            <person name="Kuo A."/>
            <person name="Nagy L.G."/>
            <person name="Floudas D."/>
            <person name="Copeland A."/>
            <person name="Barry K.W."/>
            <person name="Cichocki N."/>
            <person name="Veneault-Fourrey C."/>
            <person name="LaButti K."/>
            <person name="Lindquist E.A."/>
            <person name="Lipzen A."/>
            <person name="Lundell T."/>
            <person name="Morin E."/>
            <person name="Murat C."/>
            <person name="Riley R."/>
            <person name="Ohm R."/>
            <person name="Sun H."/>
            <person name="Tunlid A."/>
            <person name="Henrissat B."/>
            <person name="Grigoriev I.V."/>
            <person name="Hibbett D.S."/>
            <person name="Martin F."/>
        </authorList>
    </citation>
    <scope>NUCLEOTIDE SEQUENCE [LARGE SCALE GENOMIC DNA]</scope>
    <source>
        <strain evidence="1 2">FD-317 M1</strain>
    </source>
</reference>
<dbReference type="EMBL" id="KN834800">
    <property type="protein sequence ID" value="KIK56171.1"/>
    <property type="molecule type" value="Genomic_DNA"/>
</dbReference>
<feature type="non-terminal residue" evidence="1">
    <location>
        <position position="1"/>
    </location>
</feature>
<protein>
    <submittedName>
        <fullName evidence="1">Uncharacterized protein</fullName>
    </submittedName>
</protein>
<accession>A0A0D0BMN3</accession>
<evidence type="ECO:0000313" key="1">
    <source>
        <dbReference type="EMBL" id="KIK56171.1"/>
    </source>
</evidence>
<sequence length="53" mass="6083">KHILRACPRYKSNRYMLRDISPDTDILGAEERLTTLIEFIEDSGAFTPMGSPR</sequence>
<dbReference type="HOGENOM" id="CLU_163773_3_0_1"/>
<proteinExistence type="predicted"/>
<gene>
    <name evidence="1" type="ORF">GYMLUDRAFT_124197</name>
</gene>
<feature type="non-terminal residue" evidence="1">
    <location>
        <position position="53"/>
    </location>
</feature>